<dbReference type="CDD" id="cd14798">
    <property type="entry name" value="RX-CC_like"/>
    <property type="match status" value="1"/>
</dbReference>
<dbReference type="SUPFAM" id="SSF52058">
    <property type="entry name" value="L domain-like"/>
    <property type="match status" value="1"/>
</dbReference>
<evidence type="ECO:0000259" key="8">
    <source>
        <dbReference type="Pfam" id="PF23247"/>
    </source>
</evidence>
<sequence>MSDALLGVAFENLMSLLQNEFSTISGISSKSRKLSTTLDLIKAVLEDAEKKQLTDRSIKVWLQQLNDAVYVLDDILDECSIKSNRLNGSSSFKPTNIIFRHNIGNRLKEITSRFDAIAERKNKFLLQEGVTAKEMTGEVAEWRQTSSIIAEPKVYGREEDKEKIVEFLLNQARDSDSLSVYPIVGLGGVGKTTLTQLVYNDPRVSSANFHTKIWVCVSEVFSVKRILCSIIESIECQKCDALDLDVIQRKVQELLHGKRFLLVLDDVWNKNEELKFGLSQEKWNQLKSVLSSGSKGSSCLVSTRDEVVASIMGTCHAHHLSGLSENECWLLFKQYAFGHDREEQVELVEIGKEIAKKCGGLPLAAQALGGLMRSRSGEKEWLEIKESRLWDSHSDNFILPALRLSYSYLTPTLKQCFTFCAMFPKDTEILKEGLIHLWMAHGFISSRKNLEVEDVGSMIWNELCQKSFFQDIKTDEDSGEISFKMHDLVHDLAQLIMGQECLYLEDANMTSLLEKGNSLAELRDLNLGRRLSIKGLNNVGSLSEAQEANLMGKKDLQVLKLSWKIRRDEFTNTPAVNAEQVLEVLQPHSNLKSECKNCVGLWSIGKLQSLKNLTLSGMDNIKYLDDECHDGMEVRIFPSLEVLRLRNLANIEWLLKVESGDMFPCLSYLEIDECPKLVLPFLPSLKQLDVHGCNNELLRSISTFCSLTSLFLGRGDEGITSFPEGMFTNLTFLQTLRIRDFPKLKELPNGPFNLALETLGIANCDELESLPEQNWESLQSLRILQIWRCEGLRWLPEGIRHLTSLEFLEIIGCPTLVERCKEGTGEDWDKIAHIPILYIR</sequence>
<dbReference type="Gene3D" id="1.10.8.430">
    <property type="entry name" value="Helical domain of apoptotic protease-activating factors"/>
    <property type="match status" value="1"/>
</dbReference>
<dbReference type="GO" id="GO:0005524">
    <property type="term" value="F:ATP binding"/>
    <property type="evidence" value="ECO:0007669"/>
    <property type="project" value="UniProtKB-KW"/>
</dbReference>
<gene>
    <name evidence="11" type="ORF">TSUD_215020</name>
</gene>
<dbReference type="GO" id="GO:0051707">
    <property type="term" value="P:response to other organism"/>
    <property type="evidence" value="ECO:0007669"/>
    <property type="project" value="UniProtKB-ARBA"/>
</dbReference>
<protein>
    <recommendedName>
        <fullName evidence="13">NB-ARC domain-containing protein</fullName>
    </recommendedName>
</protein>
<evidence type="ECO:0000313" key="12">
    <source>
        <dbReference type="Proteomes" id="UP000242715"/>
    </source>
</evidence>
<feature type="domain" description="NB-ARC" evidence="6">
    <location>
        <begin position="158"/>
        <end position="339"/>
    </location>
</feature>
<evidence type="ECO:0000313" key="11">
    <source>
        <dbReference type="EMBL" id="GAU31701.1"/>
    </source>
</evidence>
<keyword evidence="3" id="KW-0547">Nucleotide-binding</keyword>
<evidence type="ECO:0000256" key="2">
    <source>
        <dbReference type="ARBA" id="ARBA00022737"/>
    </source>
</evidence>
<dbReference type="Pfam" id="PF25019">
    <property type="entry name" value="LRR_R13L1-DRL21"/>
    <property type="match status" value="1"/>
</dbReference>
<evidence type="ECO:0008006" key="13">
    <source>
        <dbReference type="Google" id="ProtNLM"/>
    </source>
</evidence>
<dbReference type="InterPro" id="IPR041118">
    <property type="entry name" value="Rx_N"/>
</dbReference>
<dbReference type="InterPro" id="IPR002182">
    <property type="entry name" value="NB-ARC"/>
</dbReference>
<evidence type="ECO:0000256" key="3">
    <source>
        <dbReference type="ARBA" id="ARBA00022741"/>
    </source>
</evidence>
<dbReference type="OrthoDB" id="2973320at2759"/>
<dbReference type="InterPro" id="IPR058922">
    <property type="entry name" value="WHD_DRP"/>
</dbReference>
<dbReference type="Pfam" id="PF18052">
    <property type="entry name" value="Rx_N"/>
    <property type="match status" value="1"/>
</dbReference>
<dbReference type="Pfam" id="PF00931">
    <property type="entry name" value="NB-ARC"/>
    <property type="match status" value="1"/>
</dbReference>
<reference evidence="12" key="1">
    <citation type="journal article" date="2017" name="Front. Plant Sci.">
        <title>Climate Clever Clovers: New Paradigm to Reduce the Environmental Footprint of Ruminants by Breeding Low Methanogenic Forages Utilizing Haplotype Variation.</title>
        <authorList>
            <person name="Kaur P."/>
            <person name="Appels R."/>
            <person name="Bayer P.E."/>
            <person name="Keeble-Gagnere G."/>
            <person name="Wang J."/>
            <person name="Hirakawa H."/>
            <person name="Shirasawa K."/>
            <person name="Vercoe P."/>
            <person name="Stefanova K."/>
            <person name="Durmic Z."/>
            <person name="Nichols P."/>
            <person name="Revell C."/>
            <person name="Isobe S.N."/>
            <person name="Edwards D."/>
            <person name="Erskine W."/>
        </authorList>
    </citation>
    <scope>NUCLEOTIDE SEQUENCE [LARGE SCALE GENOMIC DNA]</scope>
    <source>
        <strain evidence="12">cv. Daliak</strain>
    </source>
</reference>
<dbReference type="PANTHER" id="PTHR36766">
    <property type="entry name" value="PLANT BROAD-SPECTRUM MILDEW RESISTANCE PROTEIN RPW8"/>
    <property type="match status" value="1"/>
</dbReference>
<feature type="domain" description="Disease resistance protein At4g27190-like leucine-rich repeats" evidence="8">
    <location>
        <begin position="653"/>
        <end position="790"/>
    </location>
</feature>
<dbReference type="PRINTS" id="PR00364">
    <property type="entry name" value="DISEASERSIST"/>
</dbReference>
<dbReference type="Gene3D" id="3.80.10.10">
    <property type="entry name" value="Ribonuclease Inhibitor"/>
    <property type="match status" value="2"/>
</dbReference>
<accession>A0A2Z6MJ15</accession>
<dbReference type="GO" id="GO:0043531">
    <property type="term" value="F:ADP binding"/>
    <property type="evidence" value="ECO:0007669"/>
    <property type="project" value="InterPro"/>
</dbReference>
<dbReference type="InterPro" id="IPR057135">
    <property type="entry name" value="At4g27190-like_LRR"/>
</dbReference>
<dbReference type="Gene3D" id="1.20.5.4130">
    <property type="match status" value="1"/>
</dbReference>
<dbReference type="Pfam" id="PF23247">
    <property type="entry name" value="LRR_RPS2"/>
    <property type="match status" value="1"/>
</dbReference>
<dbReference type="AlphaFoldDB" id="A0A2Z6MJ15"/>
<feature type="domain" description="R13L1/DRL21-like LRR repeat region" evidence="10">
    <location>
        <begin position="519"/>
        <end position="593"/>
    </location>
</feature>
<dbReference type="Gene3D" id="3.40.50.300">
    <property type="entry name" value="P-loop containing nucleotide triphosphate hydrolases"/>
    <property type="match status" value="1"/>
</dbReference>
<name>A0A2Z6MJ15_TRISU</name>
<dbReference type="InterPro" id="IPR038005">
    <property type="entry name" value="RX-like_CC"/>
</dbReference>
<dbReference type="InterPro" id="IPR027417">
    <property type="entry name" value="P-loop_NTPase"/>
</dbReference>
<dbReference type="GO" id="GO:0006952">
    <property type="term" value="P:defense response"/>
    <property type="evidence" value="ECO:0007669"/>
    <property type="project" value="UniProtKB-KW"/>
</dbReference>
<dbReference type="Pfam" id="PF23559">
    <property type="entry name" value="WHD_DRP"/>
    <property type="match status" value="1"/>
</dbReference>
<dbReference type="InterPro" id="IPR056789">
    <property type="entry name" value="LRR_R13L1-DRL21"/>
</dbReference>
<dbReference type="SUPFAM" id="SSF52540">
    <property type="entry name" value="P-loop containing nucleoside triphosphate hydrolases"/>
    <property type="match status" value="1"/>
</dbReference>
<dbReference type="InterPro" id="IPR042197">
    <property type="entry name" value="Apaf_helical"/>
</dbReference>
<evidence type="ECO:0000256" key="5">
    <source>
        <dbReference type="ARBA" id="ARBA00022840"/>
    </source>
</evidence>
<proteinExistence type="predicted"/>
<evidence type="ECO:0000259" key="10">
    <source>
        <dbReference type="Pfam" id="PF25019"/>
    </source>
</evidence>
<keyword evidence="5" id="KW-0067">ATP-binding</keyword>
<dbReference type="FunFam" id="1.10.10.10:FF:000322">
    <property type="entry name" value="Probable disease resistance protein At1g63360"/>
    <property type="match status" value="1"/>
</dbReference>
<evidence type="ECO:0000259" key="9">
    <source>
        <dbReference type="Pfam" id="PF23559"/>
    </source>
</evidence>
<keyword evidence="1" id="KW-0433">Leucine-rich repeat</keyword>
<keyword evidence="4" id="KW-0611">Plant defense</keyword>
<evidence type="ECO:0000259" key="7">
    <source>
        <dbReference type="Pfam" id="PF18052"/>
    </source>
</evidence>
<keyword evidence="12" id="KW-1185">Reference proteome</keyword>
<dbReference type="PANTHER" id="PTHR36766:SF42">
    <property type="entry name" value="NB-ARC DOMAIN DISEASE RESISTANCE PROTEIN"/>
    <property type="match status" value="1"/>
</dbReference>
<dbReference type="EMBL" id="DF973466">
    <property type="protein sequence ID" value="GAU31701.1"/>
    <property type="molecule type" value="Genomic_DNA"/>
</dbReference>
<dbReference type="InterPro" id="IPR032675">
    <property type="entry name" value="LRR_dom_sf"/>
</dbReference>
<organism evidence="11 12">
    <name type="scientific">Trifolium subterraneum</name>
    <name type="common">Subterranean clover</name>
    <dbReference type="NCBI Taxonomy" id="3900"/>
    <lineage>
        <taxon>Eukaryota</taxon>
        <taxon>Viridiplantae</taxon>
        <taxon>Streptophyta</taxon>
        <taxon>Embryophyta</taxon>
        <taxon>Tracheophyta</taxon>
        <taxon>Spermatophyta</taxon>
        <taxon>Magnoliopsida</taxon>
        <taxon>eudicotyledons</taxon>
        <taxon>Gunneridae</taxon>
        <taxon>Pentapetalae</taxon>
        <taxon>rosids</taxon>
        <taxon>fabids</taxon>
        <taxon>Fabales</taxon>
        <taxon>Fabaceae</taxon>
        <taxon>Papilionoideae</taxon>
        <taxon>50 kb inversion clade</taxon>
        <taxon>NPAAA clade</taxon>
        <taxon>Hologalegina</taxon>
        <taxon>IRL clade</taxon>
        <taxon>Trifolieae</taxon>
        <taxon>Trifolium</taxon>
    </lineage>
</organism>
<evidence type="ECO:0000256" key="1">
    <source>
        <dbReference type="ARBA" id="ARBA00022614"/>
    </source>
</evidence>
<evidence type="ECO:0000256" key="4">
    <source>
        <dbReference type="ARBA" id="ARBA00022821"/>
    </source>
</evidence>
<feature type="domain" description="Disease resistance N-terminal" evidence="7">
    <location>
        <begin position="6"/>
        <end position="93"/>
    </location>
</feature>
<evidence type="ECO:0000259" key="6">
    <source>
        <dbReference type="Pfam" id="PF00931"/>
    </source>
</evidence>
<keyword evidence="2" id="KW-0677">Repeat</keyword>
<dbReference type="Proteomes" id="UP000242715">
    <property type="component" value="Unassembled WGS sequence"/>
</dbReference>
<feature type="domain" description="Disease resistance protein winged helix" evidence="9">
    <location>
        <begin position="422"/>
        <end position="493"/>
    </location>
</feature>